<reference evidence="5 6" key="1">
    <citation type="journal article" date="2017" name="G3 (Bethesda)">
        <title>First Draft Genome Sequence of the Pathogenic Fungus Lomentospora prolificans (Formerly Scedosporium prolificans).</title>
        <authorList>
            <person name="Luo R."/>
            <person name="Zimin A."/>
            <person name="Workman R."/>
            <person name="Fan Y."/>
            <person name="Pertea G."/>
            <person name="Grossman N."/>
            <person name="Wear M.P."/>
            <person name="Jia B."/>
            <person name="Miller H."/>
            <person name="Casadevall A."/>
            <person name="Timp W."/>
            <person name="Zhang S.X."/>
            <person name="Salzberg S.L."/>
        </authorList>
    </citation>
    <scope>NUCLEOTIDE SEQUENCE [LARGE SCALE GENOMIC DNA]</scope>
    <source>
        <strain evidence="5 6">JHH-5317</strain>
    </source>
</reference>
<dbReference type="VEuPathDB" id="FungiDB:jhhlp_002688"/>
<dbReference type="PROSITE" id="PS50404">
    <property type="entry name" value="GST_NTER"/>
    <property type="match status" value="1"/>
</dbReference>
<dbReference type="InterPro" id="IPR036249">
    <property type="entry name" value="Thioredoxin-like_sf"/>
</dbReference>
<dbReference type="STRING" id="41688.A0A2N3NEQ5"/>
<evidence type="ECO:0008006" key="7">
    <source>
        <dbReference type="Google" id="ProtNLM"/>
    </source>
</evidence>
<comment type="caution">
    <text evidence="5">The sequence shown here is derived from an EMBL/GenBank/DDBJ whole genome shotgun (WGS) entry which is preliminary data.</text>
</comment>
<dbReference type="Pfam" id="PF13409">
    <property type="entry name" value="GST_N_2"/>
    <property type="match status" value="1"/>
</dbReference>
<dbReference type="GO" id="GO:0005737">
    <property type="term" value="C:cytoplasm"/>
    <property type="evidence" value="ECO:0007669"/>
    <property type="project" value="InterPro"/>
</dbReference>
<evidence type="ECO:0000256" key="1">
    <source>
        <dbReference type="ARBA" id="ARBA00007409"/>
    </source>
</evidence>
<gene>
    <name evidence="5" type="ORF">jhhlp_002688</name>
</gene>
<keyword evidence="2" id="KW-0560">Oxidoreductase</keyword>
<dbReference type="SUPFAM" id="SSF47616">
    <property type="entry name" value="GST C-terminal domain-like"/>
    <property type="match status" value="1"/>
</dbReference>
<dbReference type="SFLD" id="SFLDG00358">
    <property type="entry name" value="Main_(cytGST)"/>
    <property type="match status" value="1"/>
</dbReference>
<organism evidence="5 6">
    <name type="scientific">Lomentospora prolificans</name>
    <dbReference type="NCBI Taxonomy" id="41688"/>
    <lineage>
        <taxon>Eukaryota</taxon>
        <taxon>Fungi</taxon>
        <taxon>Dikarya</taxon>
        <taxon>Ascomycota</taxon>
        <taxon>Pezizomycotina</taxon>
        <taxon>Sordariomycetes</taxon>
        <taxon>Hypocreomycetidae</taxon>
        <taxon>Microascales</taxon>
        <taxon>Microascaceae</taxon>
        <taxon>Lomentospora</taxon>
    </lineage>
</organism>
<dbReference type="OrthoDB" id="4951845at2759"/>
<dbReference type="InterPro" id="IPR004045">
    <property type="entry name" value="Glutathione_S-Trfase_N"/>
</dbReference>
<dbReference type="Gene3D" id="3.40.30.10">
    <property type="entry name" value="Glutaredoxin"/>
    <property type="match status" value="1"/>
</dbReference>
<feature type="domain" description="GST C-terminal" evidence="4">
    <location>
        <begin position="121"/>
        <end position="259"/>
    </location>
</feature>
<evidence type="ECO:0000259" key="4">
    <source>
        <dbReference type="PROSITE" id="PS50405"/>
    </source>
</evidence>
<dbReference type="CDD" id="cd00299">
    <property type="entry name" value="GST_C_family"/>
    <property type="match status" value="1"/>
</dbReference>
<protein>
    <recommendedName>
        <fullName evidence="7">GST N-terminal domain-containing protein</fullName>
    </recommendedName>
</protein>
<dbReference type="EMBL" id="NLAX01000008">
    <property type="protein sequence ID" value="PKS10930.1"/>
    <property type="molecule type" value="Genomic_DNA"/>
</dbReference>
<dbReference type="SUPFAM" id="SSF52833">
    <property type="entry name" value="Thioredoxin-like"/>
    <property type="match status" value="1"/>
</dbReference>
<dbReference type="GO" id="GO:0004364">
    <property type="term" value="F:glutathione transferase activity"/>
    <property type="evidence" value="ECO:0007669"/>
    <property type="project" value="InterPro"/>
</dbReference>
<dbReference type="PRINTS" id="PR01625">
    <property type="entry name" value="GSTRNSFRASEO"/>
</dbReference>
<dbReference type="AlphaFoldDB" id="A0A2N3NEQ5"/>
<dbReference type="InterPro" id="IPR040079">
    <property type="entry name" value="Glutathione_S-Trfase"/>
</dbReference>
<dbReference type="InterPro" id="IPR005442">
    <property type="entry name" value="GST_omega"/>
</dbReference>
<evidence type="ECO:0000313" key="6">
    <source>
        <dbReference type="Proteomes" id="UP000233524"/>
    </source>
</evidence>
<dbReference type="SFLD" id="SFLDS00019">
    <property type="entry name" value="Glutathione_Transferase_(cytos"/>
    <property type="match status" value="1"/>
</dbReference>
<dbReference type="InterPro" id="IPR036282">
    <property type="entry name" value="Glutathione-S-Trfase_C_sf"/>
</dbReference>
<dbReference type="PANTHER" id="PTHR43968:SF13">
    <property type="entry name" value="GLUTATHIONE TRANSFERASE OMEGA-1"/>
    <property type="match status" value="1"/>
</dbReference>
<dbReference type="InterPro" id="IPR050983">
    <property type="entry name" value="GST_Omega/HSP26"/>
</dbReference>
<accession>A0A2N3NEQ5</accession>
<feature type="domain" description="GST N-terminal" evidence="3">
    <location>
        <begin position="27"/>
        <end position="114"/>
    </location>
</feature>
<dbReference type="PANTHER" id="PTHR43968">
    <property type="match status" value="1"/>
</dbReference>
<proteinExistence type="inferred from homology"/>
<dbReference type="PROSITE" id="PS50405">
    <property type="entry name" value="GST_CTER"/>
    <property type="match status" value="1"/>
</dbReference>
<dbReference type="GO" id="GO:0045174">
    <property type="term" value="F:glutathione dehydrogenase (ascorbate) activity"/>
    <property type="evidence" value="ECO:0007669"/>
    <property type="project" value="UniProtKB-ARBA"/>
</dbReference>
<name>A0A2N3NEQ5_9PEZI</name>
<sequence length="282" mass="32605">MASIDTSIYPHASGAAADFAAKHSEPQPLRLYGGWFCPFVQRAWMVLHEKRIPHQYIEINPYKKDKELLDLNPRGLIPTLRVPPPEGQEDGKPRALYESIVVCEYLDEAYGDAESRLLPSDVYERARCRLWIDHVASRIVPGFYKFIQHTPDKPYSINEVRNEFLGHIKTFVEAMDREGPWFLGEKFSLVDVSLAPWAKRLFLIDHYKPGGVEIPDPDNMQDDEQKAVWKRWKVWYDAISERPSVKDTLSESEQYIKVYHRYADDTTQSLVGQATRQGGRLP</sequence>
<dbReference type="InParanoid" id="A0A2N3NEQ5"/>
<dbReference type="Proteomes" id="UP000233524">
    <property type="component" value="Unassembled WGS sequence"/>
</dbReference>
<dbReference type="Gene3D" id="1.20.1050.10">
    <property type="match status" value="1"/>
</dbReference>
<dbReference type="InterPro" id="IPR010987">
    <property type="entry name" value="Glutathione-S-Trfase_C-like"/>
</dbReference>
<comment type="similarity">
    <text evidence="1">Belongs to the GST superfamily.</text>
</comment>
<dbReference type="Pfam" id="PF13410">
    <property type="entry name" value="GST_C_2"/>
    <property type="match status" value="1"/>
</dbReference>
<evidence type="ECO:0000259" key="3">
    <source>
        <dbReference type="PROSITE" id="PS50404"/>
    </source>
</evidence>
<evidence type="ECO:0000313" key="5">
    <source>
        <dbReference type="EMBL" id="PKS10930.1"/>
    </source>
</evidence>
<evidence type="ECO:0000256" key="2">
    <source>
        <dbReference type="ARBA" id="ARBA00023002"/>
    </source>
</evidence>
<keyword evidence="6" id="KW-1185">Reference proteome</keyword>